<keyword evidence="1" id="KW-0732">Signal</keyword>
<reference evidence="2 3" key="1">
    <citation type="journal article" date="2024" name="Nat. Commun.">
        <title>Phylogenomics reveals the evolutionary origins of lichenization in chlorophyte algae.</title>
        <authorList>
            <person name="Puginier C."/>
            <person name="Libourel C."/>
            <person name="Otte J."/>
            <person name="Skaloud P."/>
            <person name="Haon M."/>
            <person name="Grisel S."/>
            <person name="Petersen M."/>
            <person name="Berrin J.G."/>
            <person name="Delaux P.M."/>
            <person name="Dal Grande F."/>
            <person name="Keller J."/>
        </authorList>
    </citation>
    <scope>NUCLEOTIDE SEQUENCE [LARGE SCALE GENOMIC DNA]</scope>
    <source>
        <strain evidence="2 3">SAG 2036</strain>
    </source>
</reference>
<accession>A0AAW1PLC0</accession>
<dbReference type="Proteomes" id="UP001465755">
    <property type="component" value="Unassembled WGS sequence"/>
</dbReference>
<sequence length="151" mass="16702">MVTAALLQALVLLPAEALKAWYAAHVAELDAGVQERGSKRPRLGSLKEWMQDNLRPSVEKIRASLQSGQLDPAALKKLLLDNSSFRLPCMEEAINGSLAEGLKQAEHDLQQKAVRLSQSHYGSLRWIPVYAASGFHISFHAMMHDGCRTLE</sequence>
<evidence type="ECO:0000313" key="3">
    <source>
        <dbReference type="Proteomes" id="UP001465755"/>
    </source>
</evidence>
<organism evidence="2 3">
    <name type="scientific">Symbiochloris irregularis</name>
    <dbReference type="NCBI Taxonomy" id="706552"/>
    <lineage>
        <taxon>Eukaryota</taxon>
        <taxon>Viridiplantae</taxon>
        <taxon>Chlorophyta</taxon>
        <taxon>core chlorophytes</taxon>
        <taxon>Trebouxiophyceae</taxon>
        <taxon>Trebouxiales</taxon>
        <taxon>Trebouxiaceae</taxon>
        <taxon>Symbiochloris</taxon>
    </lineage>
</organism>
<proteinExistence type="predicted"/>
<dbReference type="EMBL" id="JALJOQ010000021">
    <property type="protein sequence ID" value="KAK9809326.1"/>
    <property type="molecule type" value="Genomic_DNA"/>
</dbReference>
<dbReference type="AlphaFoldDB" id="A0AAW1PLC0"/>
<evidence type="ECO:0000313" key="2">
    <source>
        <dbReference type="EMBL" id="KAK9809326.1"/>
    </source>
</evidence>
<feature type="signal peptide" evidence="1">
    <location>
        <begin position="1"/>
        <end position="17"/>
    </location>
</feature>
<protein>
    <submittedName>
        <fullName evidence="2">Uncharacterized protein</fullName>
    </submittedName>
</protein>
<feature type="chain" id="PRO_5043844809" evidence="1">
    <location>
        <begin position="18"/>
        <end position="151"/>
    </location>
</feature>
<comment type="caution">
    <text evidence="2">The sequence shown here is derived from an EMBL/GenBank/DDBJ whole genome shotgun (WGS) entry which is preliminary data.</text>
</comment>
<keyword evidence="3" id="KW-1185">Reference proteome</keyword>
<gene>
    <name evidence="2" type="ORF">WJX73_004936</name>
</gene>
<name>A0AAW1PLC0_9CHLO</name>
<evidence type="ECO:0000256" key="1">
    <source>
        <dbReference type="SAM" id="SignalP"/>
    </source>
</evidence>